<evidence type="ECO:0000256" key="3">
    <source>
        <dbReference type="ARBA" id="ARBA00022692"/>
    </source>
</evidence>
<feature type="transmembrane region" description="Helical" evidence="6">
    <location>
        <begin position="175"/>
        <end position="197"/>
    </location>
</feature>
<protein>
    <submittedName>
        <fullName evidence="7">MFS transporter</fullName>
    </submittedName>
</protein>
<dbReference type="Proteomes" id="UP000315215">
    <property type="component" value="Chromosome"/>
</dbReference>
<dbReference type="PANTHER" id="PTHR23513:SF6">
    <property type="entry name" value="MAJOR FACILITATOR SUPERFAMILY ASSOCIATED DOMAIN-CONTAINING PROTEIN"/>
    <property type="match status" value="1"/>
</dbReference>
<feature type="transmembrane region" description="Helical" evidence="6">
    <location>
        <begin position="326"/>
        <end position="344"/>
    </location>
</feature>
<feature type="transmembrane region" description="Helical" evidence="6">
    <location>
        <begin position="48"/>
        <end position="66"/>
    </location>
</feature>
<dbReference type="GO" id="GO:0022857">
    <property type="term" value="F:transmembrane transporter activity"/>
    <property type="evidence" value="ECO:0007669"/>
    <property type="project" value="InterPro"/>
</dbReference>
<evidence type="ECO:0000256" key="1">
    <source>
        <dbReference type="ARBA" id="ARBA00004651"/>
    </source>
</evidence>
<dbReference type="PANTHER" id="PTHR23513">
    <property type="entry name" value="INTEGRAL MEMBRANE EFFLUX PROTEIN-RELATED"/>
    <property type="match status" value="1"/>
</dbReference>
<dbReference type="InterPro" id="IPR036259">
    <property type="entry name" value="MFS_trans_sf"/>
</dbReference>
<accession>A0A516KC68</accession>
<evidence type="ECO:0000313" key="8">
    <source>
        <dbReference type="Proteomes" id="UP000315215"/>
    </source>
</evidence>
<feature type="transmembrane region" description="Helical" evidence="6">
    <location>
        <begin position="300"/>
        <end position="320"/>
    </location>
</feature>
<dbReference type="RefSeq" id="WP_143891686.1">
    <property type="nucleotide sequence ID" value="NZ_CP041666.1"/>
</dbReference>
<dbReference type="KEGG" id="aqt:FN924_01110"/>
<feature type="transmembrane region" description="Helical" evidence="6">
    <location>
        <begin position="239"/>
        <end position="259"/>
    </location>
</feature>
<dbReference type="OrthoDB" id="2287060at2"/>
<proteinExistence type="predicted"/>
<dbReference type="EMBL" id="CP041666">
    <property type="protein sequence ID" value="QDP38936.1"/>
    <property type="molecule type" value="Genomic_DNA"/>
</dbReference>
<dbReference type="Gene3D" id="1.20.1250.20">
    <property type="entry name" value="MFS general substrate transporter like domains"/>
    <property type="match status" value="2"/>
</dbReference>
<dbReference type="CDD" id="cd06173">
    <property type="entry name" value="MFS_MefA_like"/>
    <property type="match status" value="1"/>
</dbReference>
<dbReference type="AlphaFoldDB" id="A0A516KC68"/>
<evidence type="ECO:0000313" key="7">
    <source>
        <dbReference type="EMBL" id="QDP38936.1"/>
    </source>
</evidence>
<reference evidence="7 8" key="1">
    <citation type="submission" date="2019-07" db="EMBL/GenBank/DDBJ databases">
        <authorList>
            <person name="Li J."/>
        </authorList>
    </citation>
    <scope>NUCLEOTIDE SEQUENCE [LARGE SCALE GENOMIC DNA]</scope>
    <source>
        <strain evidence="7 8">TKL69</strain>
    </source>
</reference>
<gene>
    <name evidence="7" type="ORF">FN924_01110</name>
</gene>
<keyword evidence="8" id="KW-1185">Reference proteome</keyword>
<dbReference type="SUPFAM" id="SSF103473">
    <property type="entry name" value="MFS general substrate transporter"/>
    <property type="match status" value="1"/>
</dbReference>
<dbReference type="Pfam" id="PF07690">
    <property type="entry name" value="MFS_1"/>
    <property type="match status" value="1"/>
</dbReference>
<keyword evidence="2" id="KW-1003">Cell membrane</keyword>
<feature type="transmembrane region" description="Helical" evidence="6">
    <location>
        <begin position="114"/>
        <end position="138"/>
    </location>
</feature>
<keyword evidence="5 6" id="KW-0472">Membrane</keyword>
<feature type="transmembrane region" description="Helical" evidence="6">
    <location>
        <begin position="209"/>
        <end position="232"/>
    </location>
</feature>
<evidence type="ECO:0000256" key="2">
    <source>
        <dbReference type="ARBA" id="ARBA00022475"/>
    </source>
</evidence>
<dbReference type="GO" id="GO:0005886">
    <property type="term" value="C:plasma membrane"/>
    <property type="evidence" value="ECO:0007669"/>
    <property type="project" value="UniProtKB-SubCell"/>
</dbReference>
<dbReference type="InterPro" id="IPR011701">
    <property type="entry name" value="MFS"/>
</dbReference>
<sequence length="374" mass="40719">MRYATTNILTGPFIDKWKVRKTLVTTQSFQAILILIIPVAYYLDFLSIGLILTVMPIIAFIEQFAYPTQTKALALILEKEELIKGNSLFAFAYQGVDLLFNAISGLIVTFFGAITIYLIDSFTFAIAAILFSFVKVAIRKDTNENEEKPKQKISVVVSTYFKELKEGIGIVFHSLFWAMMVGSMLTNFTIGIVMAILPTFSEQLGGATTYGILLTSLSSGSLMGALLGSLLGKMNIGRTTIICFTLGAISWSGAGFVASPIFTSILFGLAWIPIGAVNVLFAGISQSIIPNRLLGRVHSVMYSSSALTMPIGSLTGGYLATVIESQIIFIGTGVGALFISIIWFSHPKLRRLKKANKITADTFGLRIPEKENVV</sequence>
<comment type="subcellular location">
    <subcellularLocation>
        <location evidence="1">Cell membrane</location>
        <topology evidence="1">Multi-pass membrane protein</topology>
    </subcellularLocation>
</comment>
<keyword evidence="3 6" id="KW-0812">Transmembrane</keyword>
<evidence type="ECO:0000256" key="4">
    <source>
        <dbReference type="ARBA" id="ARBA00022989"/>
    </source>
</evidence>
<name>A0A516KC68_9BACI</name>
<feature type="transmembrane region" description="Helical" evidence="6">
    <location>
        <begin position="265"/>
        <end position="288"/>
    </location>
</feature>
<evidence type="ECO:0000256" key="6">
    <source>
        <dbReference type="SAM" id="Phobius"/>
    </source>
</evidence>
<evidence type="ECO:0000256" key="5">
    <source>
        <dbReference type="ARBA" id="ARBA00023136"/>
    </source>
</evidence>
<organism evidence="7 8">
    <name type="scientific">Radiobacillus deserti</name>
    <dbReference type="NCBI Taxonomy" id="2594883"/>
    <lineage>
        <taxon>Bacteria</taxon>
        <taxon>Bacillati</taxon>
        <taxon>Bacillota</taxon>
        <taxon>Bacilli</taxon>
        <taxon>Bacillales</taxon>
        <taxon>Bacillaceae</taxon>
        <taxon>Radiobacillus</taxon>
    </lineage>
</organism>
<keyword evidence="4 6" id="KW-1133">Transmembrane helix</keyword>